<keyword evidence="4" id="KW-1185">Reference proteome</keyword>
<comment type="caution">
    <text evidence="3">The sequence shown here is derived from an EMBL/GenBank/DDBJ whole genome shotgun (WGS) entry which is preliminary data.</text>
</comment>
<sequence>MSSTIVQSHPVLETETAIAPLHTFPDPDVYIWRHEQGTLIEMKNEEEVLKRCNEKRTPFKAWPIAPIPSLTTSFTKSWVFLVIVPKTSDDLVFPALTDHFTVDVEKRIETAEGKFSLVHLHATRIPNPYEHVEALPNQAVSKCAAFKVDVPRSWKTEEGSHVELDLMESMQTASALDDFSSLTLDEAAHQSITLTWDTSSNTFEAELAALHRFTQESRYQDRQVSHKAKLAFRMIMDFGNSYQMTENLHNVFPHLKDPAYPGHRIPKVIVKRFKSFNADHRAAFEGLSKIPNGLYFVNGCPGAGKTEWNMVVSALIQSRSRPGFKKRRSPILFVVDLNKTVDDAADRYYNLCKTAGLRLRIVRMHGWPYEMRHSSKLNGSAPAQDEDTSTELDFTKKFLTTASISKHTNVERNPNKAPTLDEEAWEYYEKHKHDCFTTIKKALANMDAGQVLSSADWKSLRSQVAMLYRAVLAQTDFIATTPVAAYGSFAKLFRPEVVFIDEAPHARELTTLIPIAFFDPIAWILTGDVNQTRPFVKSGDRRDAVKKGLQFNPHAEQLRLSLMARADMAGAINSRLLVNKRAHGNLHRLPSHLFYKDEMTSGYRGIAKYPASVRYLKGYLERLGQAQNMDENRIVIALNQSREQTQRRSFWNPAHHNWIIEQVQKLLQDPEFRSVTDASVPGTIMIQTPYRTAVHQYLVETKQWPTDWQDRVAVVTVDKAQGNQADVVFLDMVRTTKAGFMNEPQRLNVAITRARQAEIILMHSHMNFRSSRGRLVRAEYTSKIWDDAVNNGRLFRI</sequence>
<proteinExistence type="predicted"/>
<dbReference type="EMBL" id="JAADYS010001088">
    <property type="protein sequence ID" value="KAF4465124.1"/>
    <property type="molecule type" value="Genomic_DNA"/>
</dbReference>
<dbReference type="InterPro" id="IPR045055">
    <property type="entry name" value="DNA2/NAM7-like"/>
</dbReference>
<evidence type="ECO:0000313" key="3">
    <source>
        <dbReference type="EMBL" id="KAF4465124.1"/>
    </source>
</evidence>
<dbReference type="PANTHER" id="PTHR10887">
    <property type="entry name" value="DNA2/NAM7 HELICASE FAMILY"/>
    <property type="match status" value="1"/>
</dbReference>
<name>A0A8H4LBW3_9HYPO</name>
<evidence type="ECO:0000313" key="4">
    <source>
        <dbReference type="Proteomes" id="UP000554235"/>
    </source>
</evidence>
<evidence type="ECO:0000259" key="2">
    <source>
        <dbReference type="Pfam" id="PF13087"/>
    </source>
</evidence>
<dbReference type="InterPro" id="IPR041677">
    <property type="entry name" value="DNA2/NAM7_AAA_11"/>
</dbReference>
<dbReference type="PANTHER" id="PTHR10887:SF495">
    <property type="entry name" value="HELICASE SENATAXIN ISOFORM X1-RELATED"/>
    <property type="match status" value="1"/>
</dbReference>
<keyword evidence="3" id="KW-0347">Helicase</keyword>
<dbReference type="InterPro" id="IPR041679">
    <property type="entry name" value="DNA2/NAM7-like_C"/>
</dbReference>
<keyword evidence="3" id="KW-0547">Nucleotide-binding</keyword>
<gene>
    <name evidence="3" type="ORF">FALBO_8038</name>
</gene>
<evidence type="ECO:0000259" key="1">
    <source>
        <dbReference type="Pfam" id="PF13086"/>
    </source>
</evidence>
<dbReference type="InterPro" id="IPR027417">
    <property type="entry name" value="P-loop_NTPase"/>
</dbReference>
<dbReference type="Gene3D" id="3.40.50.300">
    <property type="entry name" value="P-loop containing nucleotide triphosphate hydrolases"/>
    <property type="match status" value="2"/>
</dbReference>
<accession>A0A8H4LBW3</accession>
<feature type="domain" description="DNA2/NAM7 helicase helicase" evidence="1">
    <location>
        <begin position="277"/>
        <end position="538"/>
    </location>
</feature>
<dbReference type="GO" id="GO:0004386">
    <property type="term" value="F:helicase activity"/>
    <property type="evidence" value="ECO:0007669"/>
    <property type="project" value="UniProtKB-KW"/>
</dbReference>
<dbReference type="Proteomes" id="UP000554235">
    <property type="component" value="Unassembled WGS sequence"/>
</dbReference>
<dbReference type="AlphaFoldDB" id="A0A8H4LBW3"/>
<dbReference type="OrthoDB" id="6513042at2759"/>
<reference evidence="3 4" key="1">
    <citation type="submission" date="2020-01" db="EMBL/GenBank/DDBJ databases">
        <title>Identification and distribution of gene clusters putatively required for synthesis of sphingolipid metabolism inhibitors in phylogenetically diverse species of the filamentous fungus Fusarium.</title>
        <authorList>
            <person name="Kim H.-S."/>
            <person name="Busman M."/>
            <person name="Brown D.W."/>
            <person name="Divon H."/>
            <person name="Uhlig S."/>
            <person name="Proctor R.H."/>
        </authorList>
    </citation>
    <scope>NUCLEOTIDE SEQUENCE [LARGE SCALE GENOMIC DNA]</scope>
    <source>
        <strain evidence="3 4">NRRL 20459</strain>
    </source>
</reference>
<dbReference type="Pfam" id="PF13086">
    <property type="entry name" value="AAA_11"/>
    <property type="match status" value="1"/>
</dbReference>
<keyword evidence="3" id="KW-0067">ATP-binding</keyword>
<organism evidence="3 4">
    <name type="scientific">Fusarium albosuccineum</name>
    <dbReference type="NCBI Taxonomy" id="1237068"/>
    <lineage>
        <taxon>Eukaryota</taxon>
        <taxon>Fungi</taxon>
        <taxon>Dikarya</taxon>
        <taxon>Ascomycota</taxon>
        <taxon>Pezizomycotina</taxon>
        <taxon>Sordariomycetes</taxon>
        <taxon>Hypocreomycetidae</taxon>
        <taxon>Hypocreales</taxon>
        <taxon>Nectriaceae</taxon>
        <taxon>Fusarium</taxon>
        <taxon>Fusarium decemcellulare species complex</taxon>
    </lineage>
</organism>
<protein>
    <submittedName>
        <fullName evidence="3">Atp-dependent helicase</fullName>
    </submittedName>
</protein>
<dbReference type="Pfam" id="PF13087">
    <property type="entry name" value="AAA_12"/>
    <property type="match status" value="1"/>
</dbReference>
<feature type="domain" description="DNA2/NAM7 helicase-like C-terminal" evidence="2">
    <location>
        <begin position="560"/>
        <end position="763"/>
    </location>
</feature>
<dbReference type="SUPFAM" id="SSF52540">
    <property type="entry name" value="P-loop containing nucleoside triphosphate hydrolases"/>
    <property type="match status" value="1"/>
</dbReference>
<keyword evidence="3" id="KW-0378">Hydrolase</keyword>